<dbReference type="EMBL" id="JARO02006676">
    <property type="protein sequence ID" value="KPP64916.1"/>
    <property type="molecule type" value="Genomic_DNA"/>
</dbReference>
<gene>
    <name evidence="1" type="ORF">Z043_116692</name>
</gene>
<comment type="caution">
    <text evidence="1">The sequence shown here is derived from an EMBL/GenBank/DDBJ whole genome shotgun (WGS) entry which is preliminary data.</text>
</comment>
<evidence type="ECO:0000313" key="1">
    <source>
        <dbReference type="EMBL" id="KPP64916.1"/>
    </source>
</evidence>
<organism evidence="1 2">
    <name type="scientific">Scleropages formosus</name>
    <name type="common">Asian bonytongue</name>
    <name type="synonym">Osteoglossum formosum</name>
    <dbReference type="NCBI Taxonomy" id="113540"/>
    <lineage>
        <taxon>Eukaryota</taxon>
        <taxon>Metazoa</taxon>
        <taxon>Chordata</taxon>
        <taxon>Craniata</taxon>
        <taxon>Vertebrata</taxon>
        <taxon>Euteleostomi</taxon>
        <taxon>Actinopterygii</taxon>
        <taxon>Neopterygii</taxon>
        <taxon>Teleostei</taxon>
        <taxon>Osteoglossocephala</taxon>
        <taxon>Osteoglossomorpha</taxon>
        <taxon>Osteoglossiformes</taxon>
        <taxon>Osteoglossidae</taxon>
        <taxon>Scleropages</taxon>
    </lineage>
</organism>
<evidence type="ECO:0000313" key="2">
    <source>
        <dbReference type="Proteomes" id="UP000034805"/>
    </source>
</evidence>
<sequence length="93" mass="10295">MDDVCKCIQFQTLSCSSLCKEMLSLLTPVGCTETGLPEKVEFTELLSLAVSPLSKGQNFYNCMLMWTLCLCKYHESSCPCLLTCIIIKSLLTG</sequence>
<accession>A0A0P7UXR2</accession>
<dbReference type="Proteomes" id="UP000034805">
    <property type="component" value="Unassembled WGS sequence"/>
</dbReference>
<protein>
    <submittedName>
        <fullName evidence="1">Uncharacterized protein</fullName>
    </submittedName>
</protein>
<dbReference type="AlphaFoldDB" id="A0A0P7UXR2"/>
<proteinExistence type="predicted"/>
<feature type="non-terminal residue" evidence="1">
    <location>
        <position position="93"/>
    </location>
</feature>
<name>A0A0P7UXR2_SCLFO</name>
<reference evidence="1 2" key="1">
    <citation type="submission" date="2015-08" db="EMBL/GenBank/DDBJ databases">
        <title>The genome of the Asian arowana (Scleropages formosus).</title>
        <authorList>
            <person name="Tan M.H."/>
            <person name="Gan H.M."/>
            <person name="Croft L.J."/>
            <person name="Austin C.M."/>
        </authorList>
    </citation>
    <scope>NUCLEOTIDE SEQUENCE [LARGE SCALE GENOMIC DNA]</scope>
    <source>
        <strain evidence="1">Aro1</strain>
    </source>
</reference>